<name>A0ACB7SPP7_HYAAI</name>
<protein>
    <submittedName>
        <fullName evidence="1">Uncharacterized protein</fullName>
    </submittedName>
</protein>
<dbReference type="Proteomes" id="UP000821845">
    <property type="component" value="Chromosome 3"/>
</dbReference>
<gene>
    <name evidence="1" type="ORF">HPB50_009442</name>
</gene>
<proteinExistence type="predicted"/>
<comment type="caution">
    <text evidence="1">The sequence shown here is derived from an EMBL/GenBank/DDBJ whole genome shotgun (WGS) entry which is preliminary data.</text>
</comment>
<evidence type="ECO:0000313" key="1">
    <source>
        <dbReference type="EMBL" id="KAH6935763.1"/>
    </source>
</evidence>
<keyword evidence="2" id="KW-1185">Reference proteome</keyword>
<sequence>MLRAESLLNQTSMTCQTMNRQSPLMNSVTRFPPSKCHKKTASPKTGAEFHGAVYENENNADSLPTPLDIFSRGEIKKRLAEDCRRKSDICGSGISRAPLRDSGRHNRRSNSV</sequence>
<dbReference type="EMBL" id="CM023483">
    <property type="protein sequence ID" value="KAH6935763.1"/>
    <property type="molecule type" value="Genomic_DNA"/>
</dbReference>
<evidence type="ECO:0000313" key="2">
    <source>
        <dbReference type="Proteomes" id="UP000821845"/>
    </source>
</evidence>
<reference evidence="1" key="1">
    <citation type="submission" date="2020-05" db="EMBL/GenBank/DDBJ databases">
        <title>Large-scale comparative analyses of tick genomes elucidate their genetic diversity and vector capacities.</title>
        <authorList>
            <person name="Jia N."/>
            <person name="Wang J."/>
            <person name="Shi W."/>
            <person name="Du L."/>
            <person name="Sun Y."/>
            <person name="Zhan W."/>
            <person name="Jiang J."/>
            <person name="Wang Q."/>
            <person name="Zhang B."/>
            <person name="Ji P."/>
            <person name="Sakyi L.B."/>
            <person name="Cui X."/>
            <person name="Yuan T."/>
            <person name="Jiang B."/>
            <person name="Yang W."/>
            <person name="Lam T.T.-Y."/>
            <person name="Chang Q."/>
            <person name="Ding S."/>
            <person name="Wang X."/>
            <person name="Zhu J."/>
            <person name="Ruan X."/>
            <person name="Zhao L."/>
            <person name="Wei J."/>
            <person name="Que T."/>
            <person name="Du C."/>
            <person name="Cheng J."/>
            <person name="Dai P."/>
            <person name="Han X."/>
            <person name="Huang E."/>
            <person name="Gao Y."/>
            <person name="Liu J."/>
            <person name="Shao H."/>
            <person name="Ye R."/>
            <person name="Li L."/>
            <person name="Wei W."/>
            <person name="Wang X."/>
            <person name="Wang C."/>
            <person name="Yang T."/>
            <person name="Huo Q."/>
            <person name="Li W."/>
            <person name="Guo W."/>
            <person name="Chen H."/>
            <person name="Zhou L."/>
            <person name="Ni X."/>
            <person name="Tian J."/>
            <person name="Zhou Y."/>
            <person name="Sheng Y."/>
            <person name="Liu T."/>
            <person name="Pan Y."/>
            <person name="Xia L."/>
            <person name="Li J."/>
            <person name="Zhao F."/>
            <person name="Cao W."/>
        </authorList>
    </citation>
    <scope>NUCLEOTIDE SEQUENCE</scope>
    <source>
        <strain evidence="1">Hyas-2018</strain>
    </source>
</reference>
<organism evidence="1 2">
    <name type="scientific">Hyalomma asiaticum</name>
    <name type="common">Tick</name>
    <dbReference type="NCBI Taxonomy" id="266040"/>
    <lineage>
        <taxon>Eukaryota</taxon>
        <taxon>Metazoa</taxon>
        <taxon>Ecdysozoa</taxon>
        <taxon>Arthropoda</taxon>
        <taxon>Chelicerata</taxon>
        <taxon>Arachnida</taxon>
        <taxon>Acari</taxon>
        <taxon>Parasitiformes</taxon>
        <taxon>Ixodida</taxon>
        <taxon>Ixodoidea</taxon>
        <taxon>Ixodidae</taxon>
        <taxon>Hyalomminae</taxon>
        <taxon>Hyalomma</taxon>
    </lineage>
</organism>
<accession>A0ACB7SPP7</accession>